<keyword evidence="6" id="KW-1185">Reference proteome</keyword>
<dbReference type="NCBIfam" id="NF033788">
    <property type="entry name" value="HTH_metalloreg"/>
    <property type="match status" value="1"/>
</dbReference>
<dbReference type="PANTHER" id="PTHR43132:SF2">
    <property type="entry name" value="ARSENICAL RESISTANCE OPERON REPRESSOR ARSR-RELATED"/>
    <property type="match status" value="1"/>
</dbReference>
<dbReference type="InterPro" id="IPR051011">
    <property type="entry name" value="Metal_resp_trans_reg"/>
</dbReference>
<evidence type="ECO:0000256" key="3">
    <source>
        <dbReference type="ARBA" id="ARBA00023163"/>
    </source>
</evidence>
<keyword evidence="2" id="KW-0238">DNA-binding</keyword>
<dbReference type="InterPro" id="IPR036390">
    <property type="entry name" value="WH_DNA-bd_sf"/>
</dbReference>
<dbReference type="STRING" id="545619.SAMN04489860_0205"/>
<dbReference type="InterPro" id="IPR001845">
    <property type="entry name" value="HTH_ArsR_DNA-bd_dom"/>
</dbReference>
<keyword evidence="3" id="KW-0804">Transcription</keyword>
<accession>A0A1H1MD01</accession>
<gene>
    <name evidence="5" type="ORF">SAMN04489860_0205</name>
</gene>
<evidence type="ECO:0000313" key="5">
    <source>
        <dbReference type="EMBL" id="SDR84721.1"/>
    </source>
</evidence>
<protein>
    <submittedName>
        <fullName evidence="5">Regulatory protein, arsR family</fullName>
    </submittedName>
</protein>
<dbReference type="PANTHER" id="PTHR43132">
    <property type="entry name" value="ARSENICAL RESISTANCE OPERON REPRESSOR ARSR-RELATED"/>
    <property type="match status" value="1"/>
</dbReference>
<name>A0A1H1MD01_9CELL</name>
<evidence type="ECO:0000259" key="4">
    <source>
        <dbReference type="PROSITE" id="PS50987"/>
    </source>
</evidence>
<dbReference type="AlphaFoldDB" id="A0A1H1MD01"/>
<dbReference type="SMART" id="SM00418">
    <property type="entry name" value="HTH_ARSR"/>
    <property type="match status" value="1"/>
</dbReference>
<dbReference type="GO" id="GO:0003677">
    <property type="term" value="F:DNA binding"/>
    <property type="evidence" value="ECO:0007669"/>
    <property type="project" value="UniProtKB-KW"/>
</dbReference>
<dbReference type="OrthoDB" id="3401849at2"/>
<evidence type="ECO:0000256" key="1">
    <source>
        <dbReference type="ARBA" id="ARBA00023015"/>
    </source>
</evidence>
<dbReference type="SUPFAM" id="SSF46785">
    <property type="entry name" value="Winged helix' DNA-binding domain"/>
    <property type="match status" value="1"/>
</dbReference>
<reference evidence="5 6" key="1">
    <citation type="submission" date="2016-10" db="EMBL/GenBank/DDBJ databases">
        <authorList>
            <person name="de Groot N.N."/>
        </authorList>
    </citation>
    <scope>NUCLEOTIDE SEQUENCE [LARGE SCALE GENOMIC DNA]</scope>
    <source>
        <strain evidence="5 6">DSM 22126</strain>
    </source>
</reference>
<dbReference type="eggNOG" id="COG0640">
    <property type="taxonomic scope" value="Bacteria"/>
</dbReference>
<organism evidence="5 6">
    <name type="scientific">Paraoerskovia marina</name>
    <dbReference type="NCBI Taxonomy" id="545619"/>
    <lineage>
        <taxon>Bacteria</taxon>
        <taxon>Bacillati</taxon>
        <taxon>Actinomycetota</taxon>
        <taxon>Actinomycetes</taxon>
        <taxon>Micrococcales</taxon>
        <taxon>Cellulomonadaceae</taxon>
        <taxon>Paraoerskovia</taxon>
    </lineage>
</organism>
<sequence>MTMNAAVVADAEPGTVAALFRALGEPARLTIVRHLFTGEHRVRDLTDHLGLAQSTVSAHLSCLRECGLVVVRAEGRSSLYRLADPAGLRGLLAAAEDALATTGAAVARCPSVPEPRAAS</sequence>
<dbReference type="GO" id="GO:0003700">
    <property type="term" value="F:DNA-binding transcription factor activity"/>
    <property type="evidence" value="ECO:0007669"/>
    <property type="project" value="InterPro"/>
</dbReference>
<keyword evidence="1" id="KW-0805">Transcription regulation</keyword>
<feature type="domain" description="HTH arsR-type" evidence="4">
    <location>
        <begin position="8"/>
        <end position="102"/>
    </location>
</feature>
<dbReference type="PRINTS" id="PR00778">
    <property type="entry name" value="HTHARSR"/>
</dbReference>
<dbReference type="Gene3D" id="1.10.10.10">
    <property type="entry name" value="Winged helix-like DNA-binding domain superfamily/Winged helix DNA-binding domain"/>
    <property type="match status" value="1"/>
</dbReference>
<evidence type="ECO:0000313" key="6">
    <source>
        <dbReference type="Proteomes" id="UP000185663"/>
    </source>
</evidence>
<dbReference type="Pfam" id="PF01022">
    <property type="entry name" value="HTH_5"/>
    <property type="match status" value="1"/>
</dbReference>
<dbReference type="PROSITE" id="PS50987">
    <property type="entry name" value="HTH_ARSR_2"/>
    <property type="match status" value="1"/>
</dbReference>
<dbReference type="RefSeq" id="WP_083371252.1">
    <property type="nucleotide sequence ID" value="NZ_LT629776.1"/>
</dbReference>
<dbReference type="InterPro" id="IPR011991">
    <property type="entry name" value="ArsR-like_HTH"/>
</dbReference>
<proteinExistence type="predicted"/>
<dbReference type="EMBL" id="LT629776">
    <property type="protein sequence ID" value="SDR84721.1"/>
    <property type="molecule type" value="Genomic_DNA"/>
</dbReference>
<dbReference type="CDD" id="cd00090">
    <property type="entry name" value="HTH_ARSR"/>
    <property type="match status" value="1"/>
</dbReference>
<dbReference type="Proteomes" id="UP000185663">
    <property type="component" value="Chromosome I"/>
</dbReference>
<dbReference type="InterPro" id="IPR036388">
    <property type="entry name" value="WH-like_DNA-bd_sf"/>
</dbReference>
<evidence type="ECO:0000256" key="2">
    <source>
        <dbReference type="ARBA" id="ARBA00023125"/>
    </source>
</evidence>